<accession>V4BB86</accession>
<dbReference type="RefSeq" id="XP_009063041.1">
    <property type="nucleotide sequence ID" value="XM_009064793.1"/>
</dbReference>
<dbReference type="CTD" id="20240585"/>
<protein>
    <submittedName>
        <fullName evidence="2">Uncharacterized protein</fullName>
    </submittedName>
</protein>
<dbReference type="Proteomes" id="UP000030746">
    <property type="component" value="Unassembled WGS sequence"/>
</dbReference>
<dbReference type="AlphaFoldDB" id="V4BB86"/>
<evidence type="ECO:0000313" key="3">
    <source>
        <dbReference type="Proteomes" id="UP000030746"/>
    </source>
</evidence>
<name>V4BB86_LOTGI</name>
<dbReference type="HOGENOM" id="CLU_2052272_0_0_1"/>
<sequence length="120" mass="13431">MPSMVRFFGELAATSTGGGPPSTASLAHRRRSLRRSSSVTGEHLEQIAPEAFATVRPSAHDTDECSEGAHIMVNHKMEFFFCQSRCHSKIITFKSHKLSRYKVIEMRKDTWIALSHLASI</sequence>
<organism evidence="2 3">
    <name type="scientific">Lottia gigantea</name>
    <name type="common">Giant owl limpet</name>
    <dbReference type="NCBI Taxonomy" id="225164"/>
    <lineage>
        <taxon>Eukaryota</taxon>
        <taxon>Metazoa</taxon>
        <taxon>Spiralia</taxon>
        <taxon>Lophotrochozoa</taxon>
        <taxon>Mollusca</taxon>
        <taxon>Gastropoda</taxon>
        <taxon>Patellogastropoda</taxon>
        <taxon>Lottioidea</taxon>
        <taxon>Lottiidae</taxon>
        <taxon>Lottia</taxon>
    </lineage>
</organism>
<proteinExistence type="predicted"/>
<dbReference type="GeneID" id="20240585"/>
<gene>
    <name evidence="2" type="ORF">LOTGIDRAFT_167314</name>
</gene>
<evidence type="ECO:0000256" key="1">
    <source>
        <dbReference type="SAM" id="MobiDB-lite"/>
    </source>
</evidence>
<dbReference type="EMBL" id="KB203115">
    <property type="protein sequence ID" value="ESO86269.1"/>
    <property type="molecule type" value="Genomic_DNA"/>
</dbReference>
<dbReference type="KEGG" id="lgi:LOTGIDRAFT_167314"/>
<reference evidence="2 3" key="1">
    <citation type="journal article" date="2013" name="Nature">
        <title>Insights into bilaterian evolution from three spiralian genomes.</title>
        <authorList>
            <person name="Simakov O."/>
            <person name="Marletaz F."/>
            <person name="Cho S.J."/>
            <person name="Edsinger-Gonzales E."/>
            <person name="Havlak P."/>
            <person name="Hellsten U."/>
            <person name="Kuo D.H."/>
            <person name="Larsson T."/>
            <person name="Lv J."/>
            <person name="Arendt D."/>
            <person name="Savage R."/>
            <person name="Osoegawa K."/>
            <person name="de Jong P."/>
            <person name="Grimwood J."/>
            <person name="Chapman J.A."/>
            <person name="Shapiro H."/>
            <person name="Aerts A."/>
            <person name="Otillar R.P."/>
            <person name="Terry A.Y."/>
            <person name="Boore J.L."/>
            <person name="Grigoriev I.V."/>
            <person name="Lindberg D.R."/>
            <person name="Seaver E.C."/>
            <person name="Weisblat D.A."/>
            <person name="Putnam N.H."/>
            <person name="Rokhsar D.S."/>
        </authorList>
    </citation>
    <scope>NUCLEOTIDE SEQUENCE [LARGE SCALE GENOMIC DNA]</scope>
</reference>
<keyword evidence="3" id="KW-1185">Reference proteome</keyword>
<feature type="region of interest" description="Disordered" evidence="1">
    <location>
        <begin position="12"/>
        <end position="41"/>
    </location>
</feature>
<evidence type="ECO:0000313" key="2">
    <source>
        <dbReference type="EMBL" id="ESO86269.1"/>
    </source>
</evidence>